<evidence type="ECO:0000256" key="4">
    <source>
        <dbReference type="ARBA" id="ARBA00022859"/>
    </source>
</evidence>
<keyword evidence="3" id="KW-0378">Hydrolase</keyword>
<dbReference type="Gene3D" id="1.20.1000.10">
    <property type="entry name" value="Guanylate-binding protein, C-terminal domain"/>
    <property type="match status" value="1"/>
</dbReference>
<evidence type="ECO:0000256" key="5">
    <source>
        <dbReference type="ARBA" id="ARBA00023134"/>
    </source>
</evidence>
<evidence type="ECO:0000256" key="7">
    <source>
        <dbReference type="SAM" id="Coils"/>
    </source>
</evidence>
<evidence type="ECO:0000256" key="6">
    <source>
        <dbReference type="PROSITE-ProRule" id="PRU01052"/>
    </source>
</evidence>
<name>A0A1U7UEL4_CARSF</name>
<dbReference type="InterPro" id="IPR036543">
    <property type="entry name" value="Guanylate-bd_C_sf"/>
</dbReference>
<dbReference type="OrthoDB" id="2135133at2759"/>
<evidence type="ECO:0000256" key="1">
    <source>
        <dbReference type="ARBA" id="ARBA00022588"/>
    </source>
</evidence>
<dbReference type="Gene3D" id="3.40.50.300">
    <property type="entry name" value="P-loop containing nucleotide triphosphate hydrolases"/>
    <property type="match status" value="1"/>
</dbReference>
<dbReference type="InterPro" id="IPR037684">
    <property type="entry name" value="GBP_C"/>
</dbReference>
<keyword evidence="4" id="KW-0391">Immunity</keyword>
<protein>
    <submittedName>
        <fullName evidence="10">Guanylate-binding protein 7-like</fullName>
    </submittedName>
</protein>
<accession>A0A1U7UEL4</accession>
<dbReference type="RefSeq" id="XP_008070714.1">
    <property type="nucleotide sequence ID" value="XM_008072523.2"/>
</dbReference>
<dbReference type="Pfam" id="PF02841">
    <property type="entry name" value="GBP_C"/>
    <property type="match status" value="1"/>
</dbReference>
<dbReference type="GO" id="GO:0045087">
    <property type="term" value="P:innate immune response"/>
    <property type="evidence" value="ECO:0007669"/>
    <property type="project" value="UniProtKB-KW"/>
</dbReference>
<proteinExistence type="inferred from homology"/>
<feature type="coiled-coil region" evidence="7">
    <location>
        <begin position="483"/>
        <end position="518"/>
    </location>
</feature>
<dbReference type="PROSITE" id="PS51715">
    <property type="entry name" value="G_GB1_RHD3"/>
    <property type="match status" value="1"/>
</dbReference>
<evidence type="ECO:0000256" key="2">
    <source>
        <dbReference type="ARBA" id="ARBA00022741"/>
    </source>
</evidence>
<dbReference type="CDD" id="cd01851">
    <property type="entry name" value="GBP"/>
    <property type="match status" value="1"/>
</dbReference>
<reference evidence="10" key="1">
    <citation type="submission" date="2025-08" db="UniProtKB">
        <authorList>
            <consortium name="RefSeq"/>
        </authorList>
    </citation>
    <scope>IDENTIFICATION</scope>
</reference>
<evidence type="ECO:0000313" key="10">
    <source>
        <dbReference type="RefSeq" id="XP_008070714.1"/>
    </source>
</evidence>
<dbReference type="InterPro" id="IPR027417">
    <property type="entry name" value="P-loop_NTPase"/>
</dbReference>
<evidence type="ECO:0000313" key="9">
    <source>
        <dbReference type="Proteomes" id="UP000189704"/>
    </source>
</evidence>
<dbReference type="CDD" id="cd16269">
    <property type="entry name" value="GBP_C"/>
    <property type="match status" value="1"/>
</dbReference>
<keyword evidence="5" id="KW-0342">GTP-binding</keyword>
<feature type="coiled-coil region" evidence="7">
    <location>
        <begin position="369"/>
        <end position="404"/>
    </location>
</feature>
<feature type="domain" description="GB1/RHD3-type G" evidence="8">
    <location>
        <begin position="35"/>
        <end position="277"/>
    </location>
</feature>
<keyword evidence="9" id="KW-1185">Reference proteome</keyword>
<dbReference type="InterPro" id="IPR030386">
    <property type="entry name" value="G_GB1_RHD3_dom"/>
</dbReference>
<dbReference type="Pfam" id="PF02263">
    <property type="entry name" value="GBP"/>
    <property type="match status" value="1"/>
</dbReference>
<dbReference type="InterPro" id="IPR003191">
    <property type="entry name" value="Guanylate-bd/ATL_C"/>
</dbReference>
<dbReference type="FunFam" id="3.40.50.300:FF:000422">
    <property type="entry name" value="Guanylate-binding protein 1"/>
    <property type="match status" value="1"/>
</dbReference>
<dbReference type="PANTHER" id="PTHR10751">
    <property type="entry name" value="GUANYLATE BINDING PROTEIN"/>
    <property type="match status" value="1"/>
</dbReference>
<organism evidence="9 10">
    <name type="scientific">Carlito syrichta</name>
    <name type="common">Philippine tarsier</name>
    <name type="synonym">Tarsius syrichta</name>
    <dbReference type="NCBI Taxonomy" id="1868482"/>
    <lineage>
        <taxon>Eukaryota</taxon>
        <taxon>Metazoa</taxon>
        <taxon>Chordata</taxon>
        <taxon>Craniata</taxon>
        <taxon>Vertebrata</taxon>
        <taxon>Euteleostomi</taxon>
        <taxon>Mammalia</taxon>
        <taxon>Eutheria</taxon>
        <taxon>Euarchontoglires</taxon>
        <taxon>Primates</taxon>
        <taxon>Haplorrhini</taxon>
        <taxon>Tarsiiformes</taxon>
        <taxon>Tarsiidae</taxon>
        <taxon>Carlito</taxon>
    </lineage>
</organism>
<dbReference type="SUPFAM" id="SSF48340">
    <property type="entry name" value="Interferon-induced guanylate-binding protein 1 (GBP1), C-terminal domain"/>
    <property type="match status" value="1"/>
</dbReference>
<dbReference type="FunFam" id="1.20.1000.10:FF:000001">
    <property type="entry name" value="Guanylate binding protein 1"/>
    <property type="match status" value="1"/>
</dbReference>
<gene>
    <name evidence="10" type="primary">LOC103275108</name>
</gene>
<comment type="similarity">
    <text evidence="6">Belongs to the TRAFAC class dynamin-like GTPase superfamily. GB1/RHD3 GTPase family.</text>
</comment>
<keyword evidence="1" id="KW-0399">Innate immunity</keyword>
<evidence type="ECO:0000259" key="8">
    <source>
        <dbReference type="PROSITE" id="PS51715"/>
    </source>
</evidence>
<evidence type="ECO:0000256" key="3">
    <source>
        <dbReference type="ARBA" id="ARBA00022801"/>
    </source>
</evidence>
<dbReference type="Proteomes" id="UP000189704">
    <property type="component" value="Unplaced"/>
</dbReference>
<dbReference type="AlphaFoldDB" id="A0A1U7UEL4"/>
<dbReference type="InterPro" id="IPR015894">
    <property type="entry name" value="Guanylate-bd_N"/>
</dbReference>
<dbReference type="GO" id="GO:0003924">
    <property type="term" value="F:GTPase activity"/>
    <property type="evidence" value="ECO:0007669"/>
    <property type="project" value="InterPro"/>
</dbReference>
<dbReference type="GO" id="GO:0005525">
    <property type="term" value="F:GTP binding"/>
    <property type="evidence" value="ECO:0007669"/>
    <property type="project" value="UniProtKB-KW"/>
</dbReference>
<keyword evidence="7" id="KW-0175">Coiled coil</keyword>
<keyword evidence="2" id="KW-0547">Nucleotide-binding</keyword>
<dbReference type="SUPFAM" id="SSF52540">
    <property type="entry name" value="P-loop containing nucleoside triphosphate hydrolases"/>
    <property type="match status" value="1"/>
</dbReference>
<dbReference type="GeneID" id="103275108"/>
<dbReference type="KEGG" id="csyr:103275108"/>
<sequence length="625" mass="71771">MASEIHMPGPVCLIKNTKGQLRVNQEALEILSAITEPVVVVAIAGLYRTGKSYLMNKLAGKNKGFPLGSTVRSETKGIWMWCMPHPYKPNNTLVLLDTEGLGDVEKGDLKNDSWIFALAVLLSSTFVYNSMGTINLQALEQLHYVTKLSELIRTQSCPRTDEVEDSSEFVSFFPDFVWAVRDFMLELKLDEHPITEDEYLGHALKLIQGENPQIKNSNLSKECIRYFFPKRKCFVFDRPTSDKKLLVRIEDVPEYQLDYNFQKQSRKFCSYIYSHAKTKNLGDGIIATGKRLGTLVVTYVEAINSGGVPCLENAVTTLALLENSAAVQKAADQYSQQMAQQVKFPTETLQEFLGVHEACEKEAIAVFNAQSFKNENQEFQQKLVETIRQKMANILQQNEDASTKYCQEELKRLSEPLMKSISRGTFCVPGGHSLYLEEKKKLEHYYNLVPRKGVKANEELQRFLQSLVVVEKSILQTDKALTTQEKASAAERTQNEIAEKEEKLKEEQKTDLEQMRKSQERIFWKVIDLLQEIHEKNTENRVRDLKWILDHKLQVQEQLCAEGFPQKSEKINKEINRLLKSIELKNNEKSSLPSKIFEMTFTTFVERVTDFLFKKACKHLKENFK</sequence>